<dbReference type="AlphaFoldDB" id="A0A5J5J7U4"/>
<proteinExistence type="inferred from homology"/>
<accession>A0A5J5J7U4</accession>
<dbReference type="InterPro" id="IPR050309">
    <property type="entry name" value="Type-B_Carboxylest/Lipase"/>
</dbReference>
<dbReference type="InterPro" id="IPR002018">
    <property type="entry name" value="CarbesteraseB"/>
</dbReference>
<protein>
    <recommendedName>
        <fullName evidence="3">Carboxylic ester hydrolase</fullName>
        <ecNumber evidence="3">3.1.1.-</ecNumber>
    </recommendedName>
</protein>
<dbReference type="PANTHER" id="PTHR11559">
    <property type="entry name" value="CARBOXYLESTERASE"/>
    <property type="match status" value="1"/>
</dbReference>
<dbReference type="GO" id="GO:0016787">
    <property type="term" value="F:hydrolase activity"/>
    <property type="evidence" value="ECO:0007669"/>
    <property type="project" value="UniProtKB-KW"/>
</dbReference>
<evidence type="ECO:0000259" key="4">
    <source>
        <dbReference type="Pfam" id="PF00135"/>
    </source>
</evidence>
<comment type="similarity">
    <text evidence="1 3">Belongs to the type-B carboxylesterase/lipase family.</text>
</comment>
<name>A0A5J5J7U4_9MICO</name>
<dbReference type="InterPro" id="IPR019826">
    <property type="entry name" value="Carboxylesterase_B_AS"/>
</dbReference>
<gene>
    <name evidence="5" type="ORF">F6B43_08300</name>
</gene>
<dbReference type="EC" id="3.1.1.-" evidence="3"/>
<evidence type="ECO:0000256" key="1">
    <source>
        <dbReference type="ARBA" id="ARBA00005964"/>
    </source>
</evidence>
<dbReference type="SUPFAM" id="SSF53474">
    <property type="entry name" value="alpha/beta-Hydrolases"/>
    <property type="match status" value="1"/>
</dbReference>
<feature type="domain" description="Carboxylesterase type B" evidence="4">
    <location>
        <begin position="4"/>
        <end position="453"/>
    </location>
</feature>
<dbReference type="EMBL" id="VYSA01000001">
    <property type="protein sequence ID" value="KAA9111549.1"/>
    <property type="molecule type" value="Genomic_DNA"/>
</dbReference>
<keyword evidence="6" id="KW-1185">Reference proteome</keyword>
<reference evidence="6" key="1">
    <citation type="submission" date="2019-09" db="EMBL/GenBank/DDBJ databases">
        <title>Mumia zhuanghuii sp. nov. isolated from the intestinal contents of plateau pika (Ochotona curzoniae) in the Qinghai-Tibet plateau of China.</title>
        <authorList>
            <person name="Tian Z."/>
        </authorList>
    </citation>
    <scope>NUCLEOTIDE SEQUENCE [LARGE SCALE GENOMIC DNA]</scope>
    <source>
        <strain evidence="6">JCM 30598</strain>
    </source>
</reference>
<dbReference type="RefSeq" id="WP_150448317.1">
    <property type="nucleotide sequence ID" value="NZ_VYSA01000001.1"/>
</dbReference>
<evidence type="ECO:0000313" key="5">
    <source>
        <dbReference type="EMBL" id="KAA9111549.1"/>
    </source>
</evidence>
<dbReference type="Gene3D" id="3.40.50.1820">
    <property type="entry name" value="alpha/beta hydrolase"/>
    <property type="match status" value="1"/>
</dbReference>
<dbReference type="InterPro" id="IPR029058">
    <property type="entry name" value="AB_hydrolase_fold"/>
</dbReference>
<sequence>MTMTHTRAGAVRGREVVGGIQEFRGIPYAEPPIGERRFQPPLAREPWEGVRDAVDFGATAPQPAHGALEGLLPNRVHPGDDYLTLNVWTPDLWGSAPVMVFIHGGAFSTGSGSVSIYDGARFARDGVVLVTINYRLGVDGFLWTGEGVPNLGLLDQVAALEWVRDNIAAFGGDPGNITIFGESAGAMSVCTLMVMPRAKGLFHRAIAESGAGVSAISPESAKKVAARVGEVLGVEATREAIGAVPIERVLAAATQVSAEVSAKPRKRLWGDVARNLMLFEPVVDGEVLPGIPEDLLTAGVGNGVDLLIGTNSDEARLFFVPSGAIDRMPRVVASLFGWTYGARRPGTVRRYRRNRPGAGSGEIAAAIMTDGFYRMPALRLAEGHAGSFVYEFAWRSGAYDGRLGACHALELGFVFDALDDPAGAAMLGGPAPQELADAMHSAWVRFAATGDPGWPAYTPATRIAMRFDTVSGIVADDRADERALWRRP</sequence>
<dbReference type="PROSITE" id="PS00122">
    <property type="entry name" value="CARBOXYLESTERASE_B_1"/>
    <property type="match status" value="1"/>
</dbReference>
<keyword evidence="2 3" id="KW-0378">Hydrolase</keyword>
<comment type="caution">
    <text evidence="5">The sequence shown here is derived from an EMBL/GenBank/DDBJ whole genome shotgun (WGS) entry which is preliminary data.</text>
</comment>
<evidence type="ECO:0000256" key="2">
    <source>
        <dbReference type="ARBA" id="ARBA00022801"/>
    </source>
</evidence>
<organism evidence="5 6">
    <name type="scientific">Microbacterium rhizomatis</name>
    <dbReference type="NCBI Taxonomy" id="1631477"/>
    <lineage>
        <taxon>Bacteria</taxon>
        <taxon>Bacillati</taxon>
        <taxon>Actinomycetota</taxon>
        <taxon>Actinomycetes</taxon>
        <taxon>Micrococcales</taxon>
        <taxon>Microbacteriaceae</taxon>
        <taxon>Microbacterium</taxon>
    </lineage>
</organism>
<dbReference type="OrthoDB" id="3199405at2"/>
<evidence type="ECO:0000256" key="3">
    <source>
        <dbReference type="RuleBase" id="RU361235"/>
    </source>
</evidence>
<evidence type="ECO:0000313" key="6">
    <source>
        <dbReference type="Proteomes" id="UP000325827"/>
    </source>
</evidence>
<dbReference type="Proteomes" id="UP000325827">
    <property type="component" value="Unassembled WGS sequence"/>
</dbReference>
<dbReference type="Pfam" id="PF00135">
    <property type="entry name" value="COesterase"/>
    <property type="match status" value="1"/>
</dbReference>